<keyword evidence="2" id="KW-0472">Membrane</keyword>
<sequence length="1478" mass="160682">MAVSALPAAYRPSLRVTSPTKNPLGNLERCRRAIRSLSYAVISWVAVFWSAINGAVTATAQPPGTLPPPNLLQSDSPWSGPLQGIRPQAFLFQDESSTPVVMPRMSFEEIDRLRKRDRGYQANEQFATLERLELEVQVRSLADKSGPTGDMNYRVSDRGELKATAVVRLDVSAIRQSGRPNVVVDLGFADSNLLGPATIRWFQSDQILSQAYVRLKPIADASSVGVDESGVNGLIAAPNSTATRPLDNAAVPTVGGYQLVLPSTLIDEETSGLVSIELSFSNRVETDSPRRSWMQLSLPAVSTTMGFEYVGVGGKRASDAPLPTSVLASLDVSGSGREVVRRVDSTDRFIIECGGGEMILEWSSLQRSVRDAGNLLEVESETTVQWEAPTEPLTMDIRLSTRNLRGPISGFEFTLPPGSVLLSPPEIIKAPTTTRDSIDGESSASASNAGVGKSGATSGNPDETLWDIQVVDPAQPIRVRWTGQSVAAPSAVQLRLQVRQVATDASANTPWTLSVPQVIGAIGHRGLVTILTSDDHRLRWRPKLGVDAVVSSQSGEKNGELSYPFRFSQNRFELPIWLSSKQEQLRLTADVNVEVTRRAATITMDIAGGGSGIDPTGLRFELGSWRLLDIRVVEPSSESSSSAGSTSRGPSIDITTEDSVALWQVETSDGKWPVRYRITAELAAESSDNGTPFQSLTLPRLKSSDSTAVLTDVNLAVTGGRRETWLVNLAASPSWQRIDGIKEPSFRLINLESDWVLQGGFVPLPLELQWGSIVRLVQSSDHWLTQSSWSLDSSLDLEGRLRFSLPSPLQEPVNALENKVVDETSSGSDASSAMTTGDPGWRVSVNGKPAIARLVDRPDSRVHSDFASRQEWEIVSPELTSGTHQIELAFRQPILPQTLNTRADGSNASALASSGDPAGSVAGVIRLPIPLAERVTMKTPLLVQLPLGIADAGGSLWRVSPELGGILGDMINAGEFGFRIIDSKEDRINQWSFPIVPDFPVPILLRSRVGEEQQTEIPRSYLRSLISKQFRHEHLLASVKNGSRVRLGLPASLKTIRIEVRLDGQPTEHVWDAQGLRIDLPQPESSTRTVDGTQSVETSANGSPSVAASSVMPNPSGTSRQAVAKQETIHLLDVRIWVENQGNPWYAKIEPMIRLPVGSGMQYWQLVVPSDSHLFWAASQSGRAMRWQQDRLKMQRLPAVSDPALIRWTIDSGFDLGQTTAAVPNDPSADEVTPEQRDANQLANDLTAKMIRESLLDSSFSVPGNRYLFFAGNSYSFSALTVSRTMLWLVVGGLVLILALAYEWVPSLHHPLAAFALAIGLAGIMVIAPDGVVLTAQLVMISLSLVAVFYAISAIAVPRNRQRVLTTRSVRGNATRPRQSDSRSARQRPSHPRNRGRRASDHPEEPPRSDESIARQPDSGSSRRRDTRNTGNSIEDADQPIAVGVGTTREYSPKVGPEERRADDSAKDLDRDFPGESS</sequence>
<evidence type="ECO:0000256" key="2">
    <source>
        <dbReference type="SAM" id="Phobius"/>
    </source>
</evidence>
<comment type="caution">
    <text evidence="3">The sequence shown here is derived from an EMBL/GenBank/DDBJ whole genome shotgun (WGS) entry which is preliminary data.</text>
</comment>
<feature type="transmembrane region" description="Helical" evidence="2">
    <location>
        <begin position="1312"/>
        <end position="1328"/>
    </location>
</feature>
<gene>
    <name evidence="3" type="ORF">Pla100_10820</name>
</gene>
<evidence type="ECO:0000313" key="4">
    <source>
        <dbReference type="Proteomes" id="UP000316213"/>
    </source>
</evidence>
<dbReference type="OrthoDB" id="219245at2"/>
<feature type="region of interest" description="Disordered" evidence="1">
    <location>
        <begin position="823"/>
        <end position="842"/>
    </location>
</feature>
<keyword evidence="2" id="KW-0812">Transmembrane</keyword>
<keyword evidence="2" id="KW-1133">Transmembrane helix</keyword>
<name>A0A5C6AMW3_9BACT</name>
<keyword evidence="4" id="KW-1185">Reference proteome</keyword>
<feature type="transmembrane region" description="Helical" evidence="2">
    <location>
        <begin position="1286"/>
        <end position="1305"/>
    </location>
</feature>
<feature type="region of interest" description="Disordered" evidence="1">
    <location>
        <begin position="1081"/>
        <end position="1118"/>
    </location>
</feature>
<evidence type="ECO:0000256" key="1">
    <source>
        <dbReference type="SAM" id="MobiDB-lite"/>
    </source>
</evidence>
<feature type="compositionally biased region" description="Basic and acidic residues" evidence="1">
    <location>
        <begin position="1456"/>
        <end position="1478"/>
    </location>
</feature>
<feature type="compositionally biased region" description="Polar residues" evidence="1">
    <location>
        <begin position="823"/>
        <end position="835"/>
    </location>
</feature>
<reference evidence="3 4" key="1">
    <citation type="submission" date="2019-02" db="EMBL/GenBank/DDBJ databases">
        <title>Deep-cultivation of Planctomycetes and their phenomic and genomic characterization uncovers novel biology.</title>
        <authorList>
            <person name="Wiegand S."/>
            <person name="Jogler M."/>
            <person name="Boedeker C."/>
            <person name="Pinto D."/>
            <person name="Vollmers J."/>
            <person name="Rivas-Marin E."/>
            <person name="Kohn T."/>
            <person name="Peeters S.H."/>
            <person name="Heuer A."/>
            <person name="Rast P."/>
            <person name="Oberbeckmann S."/>
            <person name="Bunk B."/>
            <person name="Jeske O."/>
            <person name="Meyerdierks A."/>
            <person name="Storesund J.E."/>
            <person name="Kallscheuer N."/>
            <person name="Luecker S."/>
            <person name="Lage O.M."/>
            <person name="Pohl T."/>
            <person name="Merkel B.J."/>
            <person name="Hornburger P."/>
            <person name="Mueller R.-W."/>
            <person name="Bruemmer F."/>
            <person name="Labrenz M."/>
            <person name="Spormann A.M."/>
            <person name="Op Den Camp H."/>
            <person name="Overmann J."/>
            <person name="Amann R."/>
            <person name="Jetten M.S.M."/>
            <person name="Mascher T."/>
            <person name="Medema M.H."/>
            <person name="Devos D.P."/>
            <person name="Kaster A.-K."/>
            <person name="Ovreas L."/>
            <person name="Rohde M."/>
            <person name="Galperin M.Y."/>
            <person name="Jogler C."/>
        </authorList>
    </citation>
    <scope>NUCLEOTIDE SEQUENCE [LARGE SCALE GENOMIC DNA]</scope>
    <source>
        <strain evidence="3 4">Pla100</strain>
    </source>
</reference>
<feature type="region of interest" description="Disordered" evidence="1">
    <location>
        <begin position="1366"/>
        <end position="1478"/>
    </location>
</feature>
<evidence type="ECO:0000313" key="3">
    <source>
        <dbReference type="EMBL" id="TWU01355.1"/>
    </source>
</evidence>
<dbReference type="EMBL" id="SJPM01000002">
    <property type="protein sequence ID" value="TWU01355.1"/>
    <property type="molecule type" value="Genomic_DNA"/>
</dbReference>
<feature type="compositionally biased region" description="Polar residues" evidence="1">
    <location>
        <begin position="431"/>
        <end position="448"/>
    </location>
</feature>
<accession>A0A5C6AMW3</accession>
<feature type="compositionally biased region" description="Basic residues" evidence="1">
    <location>
        <begin position="1385"/>
        <end position="1397"/>
    </location>
</feature>
<feature type="region of interest" description="Disordered" evidence="1">
    <location>
        <begin position="431"/>
        <end position="463"/>
    </location>
</feature>
<proteinExistence type="predicted"/>
<dbReference type="Proteomes" id="UP000316213">
    <property type="component" value="Unassembled WGS sequence"/>
</dbReference>
<feature type="compositionally biased region" description="Basic and acidic residues" evidence="1">
    <location>
        <begin position="1398"/>
        <end position="1413"/>
    </location>
</feature>
<feature type="compositionally biased region" description="Polar residues" evidence="1">
    <location>
        <begin position="1083"/>
        <end position="1118"/>
    </location>
</feature>
<dbReference type="RefSeq" id="WP_146576673.1">
    <property type="nucleotide sequence ID" value="NZ_SJPM01000002.1"/>
</dbReference>
<protein>
    <submittedName>
        <fullName evidence="3">Uncharacterized protein</fullName>
    </submittedName>
</protein>
<organism evidence="3 4">
    <name type="scientific">Neorhodopirellula pilleata</name>
    <dbReference type="NCBI Taxonomy" id="2714738"/>
    <lineage>
        <taxon>Bacteria</taxon>
        <taxon>Pseudomonadati</taxon>
        <taxon>Planctomycetota</taxon>
        <taxon>Planctomycetia</taxon>
        <taxon>Pirellulales</taxon>
        <taxon>Pirellulaceae</taxon>
        <taxon>Neorhodopirellula</taxon>
    </lineage>
</organism>
<feature type="transmembrane region" description="Helical" evidence="2">
    <location>
        <begin position="1334"/>
        <end position="1357"/>
    </location>
</feature>